<sequence length="61" mass="7066">MRTECVNRNHWTSLLETRVVIGDFKSDHNLRPRHSALDYLTQAEYAGCRTHRRHSAACGIN</sequence>
<evidence type="ECO:0000313" key="1">
    <source>
        <dbReference type="EMBL" id="NKX90950.1"/>
    </source>
</evidence>
<comment type="caution">
    <text evidence="1">The sequence shown here is derived from an EMBL/GenBank/DDBJ whole genome shotgun (WGS) entry which is preliminary data.</text>
</comment>
<name>A0A846WED1_9NOCA</name>
<dbReference type="EMBL" id="JAAXOM010000008">
    <property type="protein sequence ID" value="NKX90950.1"/>
    <property type="molecule type" value="Genomic_DNA"/>
</dbReference>
<reference evidence="1 2" key="1">
    <citation type="submission" date="2020-04" db="EMBL/GenBank/DDBJ databases">
        <title>MicrobeNet Type strains.</title>
        <authorList>
            <person name="Nicholson A.C."/>
        </authorList>
    </citation>
    <scope>NUCLEOTIDE SEQUENCE [LARGE SCALE GENOMIC DNA]</scope>
    <source>
        <strain evidence="1 2">DSM 44960</strain>
    </source>
</reference>
<organism evidence="1 2">
    <name type="scientific">Nocardia coubleae</name>
    <dbReference type="NCBI Taxonomy" id="356147"/>
    <lineage>
        <taxon>Bacteria</taxon>
        <taxon>Bacillati</taxon>
        <taxon>Actinomycetota</taxon>
        <taxon>Actinomycetes</taxon>
        <taxon>Mycobacteriales</taxon>
        <taxon>Nocardiaceae</taxon>
        <taxon>Nocardia</taxon>
    </lineage>
</organism>
<evidence type="ECO:0000313" key="2">
    <source>
        <dbReference type="Proteomes" id="UP000572007"/>
    </source>
</evidence>
<gene>
    <name evidence="1" type="ORF">HGA10_27065</name>
</gene>
<protein>
    <submittedName>
        <fullName evidence="1">Transposase</fullName>
    </submittedName>
</protein>
<proteinExistence type="predicted"/>
<keyword evidence="2" id="KW-1185">Reference proteome</keyword>
<dbReference type="Proteomes" id="UP000572007">
    <property type="component" value="Unassembled WGS sequence"/>
</dbReference>
<accession>A0A846WED1</accession>
<dbReference type="AlphaFoldDB" id="A0A846WED1"/>